<feature type="compositionally biased region" description="Basic and acidic residues" evidence="10">
    <location>
        <begin position="1241"/>
        <end position="1255"/>
    </location>
</feature>
<reference evidence="13" key="1">
    <citation type="submission" date="2021-06" db="EMBL/GenBank/DDBJ databases">
        <authorList>
            <person name="Hodson N. C."/>
            <person name="Mongue J. A."/>
            <person name="Jaron S. K."/>
        </authorList>
    </citation>
    <scope>NUCLEOTIDE SEQUENCE</scope>
</reference>
<feature type="transmembrane region" description="Helical" evidence="11">
    <location>
        <begin position="143"/>
        <end position="162"/>
    </location>
</feature>
<keyword evidence="6" id="KW-0915">Sodium</keyword>
<evidence type="ECO:0000256" key="10">
    <source>
        <dbReference type="SAM" id="MobiDB-lite"/>
    </source>
</evidence>
<dbReference type="OrthoDB" id="441412at2759"/>
<feature type="transmembrane region" description="Helical" evidence="11">
    <location>
        <begin position="102"/>
        <end position="123"/>
    </location>
</feature>
<evidence type="ECO:0000256" key="5">
    <source>
        <dbReference type="ARBA" id="ARBA00022989"/>
    </source>
</evidence>
<keyword evidence="4 11" id="KW-0812">Transmembrane</keyword>
<dbReference type="GO" id="GO:0051453">
    <property type="term" value="P:regulation of intracellular pH"/>
    <property type="evidence" value="ECO:0007669"/>
    <property type="project" value="TreeGrafter"/>
</dbReference>
<evidence type="ECO:0000256" key="11">
    <source>
        <dbReference type="SAM" id="Phobius"/>
    </source>
</evidence>
<evidence type="ECO:0000256" key="2">
    <source>
        <dbReference type="ARBA" id="ARBA00022448"/>
    </source>
</evidence>
<sequence>MMLALRALHHLRLYLCWLCLLSVITAVFTKDLIILAPKLNNPISSLKPGFCGYQQLLNNKPELIRECKVFNAKNLRFFMSLFSIILWGAIVRSILRTTGLCIPYTVLLMITGLLVGLGTRIIPYTKWEGGCQEWSTYTKIARMPPQIILYVFLPVLIFESAFSMNPHVFVRSAFQILIAALPGMLITTFVTALVCQNFLIHYTWEFSQAALFGAIISATDPVAVVAILKELGTSEALSTMIEGESLLNDGVAILLYEIFSEIVISPGEDGLPLQILRKFAQITLGGPAFGFVMAKIAIFCVSVIFNDATVEITITLVAAYLTYYIGEAILGVSGVMAVVVLGLVMSAERTSISPEVEVLVHHFWEMLGYLANTVLFVIVGIVITETAINSFHWLDLAYLVFLYIALNIIRLFMLLVLSPCLSRLGYGLTWQNMIVMMWGGLRGAVGICLSLEVYTSPELCKKPQIGPKFLLQTAGIVFLTLVVNGTTTQALLDCLGATEISIGRIQDMNNAYKQVSGAQVRTIAVLKNDRFLADAKWELVEKYTTIENPYAKQKSNTKKKVERPTVAMVSALSPGKVDPALVDDAENEPTKEEYREMTEEARLRCLKALKVSFWRQYEQGVLTELAVQILRNAASGAEDKPLRIIHARDLNKYWVLHGVFPWLQIRLTRKFGKEEVLPPKPKDGCRRCCWVIATSVWFEYFIMICVFLNMIPASWETYIITTMEDSYRENEEQLWMFFGVNVVFLVIYVLEAVIKILGRGKNDYFCVDKWNYLDIFLLIASIADFTIAILTNLKFVKLKPGATQALRFARIIRVMRVFRLLRPLFPAIMKIVDRRINEQLFLGYDVGKGFVTAVDDVIKFLPQMISHPKLLRKLKNALEHERLQTVREMGMLQKGHPGIAIAVKTRHASRAVLNQMREALLELKEDGLIDDKENTILLLALEEKMKRLWHSPSTIPSFSPQILLENLPWVIGNDDILAYVKDNATLVSFGFGETISEEGESPNGIHIIVSGMIKVHYIPNDEIIKNYEDYGVVPNMELFLDLTFRSEEMDFFSTGTIIGEKSVLTGETRCATVSCETVVSAYHLPQAPMKTALSIFTDPYDSLESRMWRSYGIKLATALLPTQPAYASWTLDKIRMHLERSAVPIGEKFETMTVPEYISDVIVIQGQVMNSHTKEIYQAPSLVPRSCSKFSPVDGSSVQPRVLVVAHEEIDHEEEFHSNNHSLHNVIAKNTKDAEVIRRHSEASKFSKSVKRDRQSVSNVGKRQSFDKRPKHGVQKP</sequence>
<keyword evidence="7" id="KW-0406">Ion transport</keyword>
<keyword evidence="14" id="KW-1185">Reference proteome</keyword>
<keyword evidence="8 11" id="KW-0472">Membrane</keyword>
<gene>
    <name evidence="13" type="ORF">AFUS01_LOCUS379</name>
</gene>
<evidence type="ECO:0000259" key="12">
    <source>
        <dbReference type="PROSITE" id="PS50042"/>
    </source>
</evidence>
<evidence type="ECO:0000256" key="3">
    <source>
        <dbReference type="ARBA" id="ARBA00022475"/>
    </source>
</evidence>
<dbReference type="GO" id="GO:0015386">
    <property type="term" value="F:potassium:proton antiporter activity"/>
    <property type="evidence" value="ECO:0007669"/>
    <property type="project" value="TreeGrafter"/>
</dbReference>
<keyword evidence="3" id="KW-1003">Cell membrane</keyword>
<protein>
    <recommendedName>
        <fullName evidence="12">Cyclic nucleotide-binding domain-containing protein</fullName>
    </recommendedName>
</protein>
<dbReference type="PANTHER" id="PTHR10110:SF86">
    <property type="entry name" value="SODIUM_HYDROGEN EXCHANGER 7"/>
    <property type="match status" value="1"/>
</dbReference>
<feature type="transmembrane region" description="Helical" evidence="11">
    <location>
        <begin position="77"/>
        <end position="95"/>
    </location>
</feature>
<dbReference type="InterPro" id="IPR000595">
    <property type="entry name" value="cNMP-bd_dom"/>
</dbReference>
<evidence type="ECO:0000313" key="14">
    <source>
        <dbReference type="Proteomes" id="UP000708208"/>
    </source>
</evidence>
<name>A0A8J2NL15_9HEXA</name>
<dbReference type="InterPro" id="IPR006153">
    <property type="entry name" value="Cation/H_exchanger_TM"/>
</dbReference>
<dbReference type="InterPro" id="IPR018422">
    <property type="entry name" value="Cation/H_exchanger_CPA1"/>
</dbReference>
<feature type="transmembrane region" description="Helical" evidence="11">
    <location>
        <begin position="366"/>
        <end position="384"/>
    </location>
</feature>
<feature type="region of interest" description="Disordered" evidence="10">
    <location>
        <begin position="1241"/>
        <end position="1277"/>
    </location>
</feature>
<feature type="transmembrane region" description="Helical" evidence="11">
    <location>
        <begin position="317"/>
        <end position="345"/>
    </location>
</feature>
<keyword evidence="9" id="KW-0739">Sodium transport</keyword>
<dbReference type="Proteomes" id="UP000708208">
    <property type="component" value="Unassembled WGS sequence"/>
</dbReference>
<dbReference type="PANTHER" id="PTHR10110">
    <property type="entry name" value="SODIUM/HYDROGEN EXCHANGER"/>
    <property type="match status" value="1"/>
</dbReference>
<dbReference type="GO" id="GO:0098719">
    <property type="term" value="P:sodium ion import across plasma membrane"/>
    <property type="evidence" value="ECO:0007669"/>
    <property type="project" value="TreeGrafter"/>
</dbReference>
<dbReference type="GO" id="GO:0015385">
    <property type="term" value="F:sodium:proton antiporter activity"/>
    <property type="evidence" value="ECO:0007669"/>
    <property type="project" value="InterPro"/>
</dbReference>
<dbReference type="Pfam" id="PF00999">
    <property type="entry name" value="Na_H_Exchanger"/>
    <property type="match status" value="1"/>
</dbReference>
<evidence type="ECO:0000256" key="6">
    <source>
        <dbReference type="ARBA" id="ARBA00023053"/>
    </source>
</evidence>
<keyword evidence="5 11" id="KW-1133">Transmembrane helix</keyword>
<dbReference type="CDD" id="cd00038">
    <property type="entry name" value="CAP_ED"/>
    <property type="match status" value="1"/>
</dbReference>
<feature type="domain" description="Cyclic nucleotide-binding" evidence="12">
    <location>
        <begin position="973"/>
        <end position="1093"/>
    </location>
</feature>
<dbReference type="GO" id="GO:0005216">
    <property type="term" value="F:monoatomic ion channel activity"/>
    <property type="evidence" value="ECO:0007669"/>
    <property type="project" value="InterPro"/>
</dbReference>
<feature type="transmembrane region" description="Helical" evidence="11">
    <location>
        <begin position="174"/>
        <end position="200"/>
    </location>
</feature>
<accession>A0A8J2NL15</accession>
<evidence type="ECO:0000256" key="1">
    <source>
        <dbReference type="ARBA" id="ARBA00004651"/>
    </source>
</evidence>
<comment type="subcellular location">
    <subcellularLocation>
        <location evidence="1">Cell membrane</location>
        <topology evidence="1">Multi-pass membrane protein</topology>
    </subcellularLocation>
</comment>
<dbReference type="EMBL" id="CAJVCH010001637">
    <property type="protein sequence ID" value="CAG7640037.1"/>
    <property type="molecule type" value="Genomic_DNA"/>
</dbReference>
<dbReference type="PROSITE" id="PS50042">
    <property type="entry name" value="CNMP_BINDING_3"/>
    <property type="match status" value="1"/>
</dbReference>
<evidence type="ECO:0000256" key="8">
    <source>
        <dbReference type="ARBA" id="ARBA00023136"/>
    </source>
</evidence>
<dbReference type="Pfam" id="PF00520">
    <property type="entry name" value="Ion_trans"/>
    <property type="match status" value="1"/>
</dbReference>
<feature type="transmembrane region" description="Helical" evidence="11">
    <location>
        <begin position="735"/>
        <end position="758"/>
    </location>
</feature>
<proteinExistence type="predicted"/>
<feature type="transmembrane region" description="Helical" evidence="11">
    <location>
        <begin position="770"/>
        <end position="790"/>
    </location>
</feature>
<keyword evidence="2" id="KW-0813">Transport</keyword>
<dbReference type="AlphaFoldDB" id="A0A8J2NL15"/>
<evidence type="ECO:0000256" key="7">
    <source>
        <dbReference type="ARBA" id="ARBA00023065"/>
    </source>
</evidence>
<feature type="transmembrane region" description="Helical" evidence="11">
    <location>
        <begin position="690"/>
        <end position="715"/>
    </location>
</feature>
<feature type="transmembrane region" description="Helical" evidence="11">
    <location>
        <begin position="282"/>
        <end position="305"/>
    </location>
</feature>
<evidence type="ECO:0000256" key="9">
    <source>
        <dbReference type="ARBA" id="ARBA00023201"/>
    </source>
</evidence>
<evidence type="ECO:0000313" key="13">
    <source>
        <dbReference type="EMBL" id="CAG7640037.1"/>
    </source>
</evidence>
<feature type="transmembrane region" description="Helical" evidence="11">
    <location>
        <begin position="396"/>
        <end position="417"/>
    </location>
</feature>
<dbReference type="InterPro" id="IPR005821">
    <property type="entry name" value="Ion_trans_dom"/>
</dbReference>
<organism evidence="13 14">
    <name type="scientific">Allacma fusca</name>
    <dbReference type="NCBI Taxonomy" id="39272"/>
    <lineage>
        <taxon>Eukaryota</taxon>
        <taxon>Metazoa</taxon>
        <taxon>Ecdysozoa</taxon>
        <taxon>Arthropoda</taxon>
        <taxon>Hexapoda</taxon>
        <taxon>Collembola</taxon>
        <taxon>Symphypleona</taxon>
        <taxon>Sminthuridae</taxon>
        <taxon>Allacma</taxon>
    </lineage>
</organism>
<evidence type="ECO:0000256" key="4">
    <source>
        <dbReference type="ARBA" id="ARBA00022692"/>
    </source>
</evidence>
<comment type="caution">
    <text evidence="13">The sequence shown here is derived from an EMBL/GenBank/DDBJ whole genome shotgun (WGS) entry which is preliminary data.</text>
</comment>
<dbReference type="GO" id="GO:0005886">
    <property type="term" value="C:plasma membrane"/>
    <property type="evidence" value="ECO:0007669"/>
    <property type="project" value="UniProtKB-SubCell"/>
</dbReference>